<evidence type="ECO:0000313" key="3">
    <source>
        <dbReference type="EMBL" id="MFC6199987.1"/>
    </source>
</evidence>
<evidence type="ECO:0000259" key="2">
    <source>
        <dbReference type="Pfam" id="PF03364"/>
    </source>
</evidence>
<dbReference type="Gene3D" id="3.30.530.20">
    <property type="match status" value="1"/>
</dbReference>
<protein>
    <submittedName>
        <fullName evidence="3">Type II toxin-antitoxin system RatA family toxin</fullName>
    </submittedName>
</protein>
<feature type="domain" description="Coenzyme Q-binding protein COQ10 START" evidence="2">
    <location>
        <begin position="10"/>
        <end position="138"/>
    </location>
</feature>
<gene>
    <name evidence="3" type="ORF">ACFQDM_18080</name>
</gene>
<dbReference type="PANTHER" id="PTHR12901:SF10">
    <property type="entry name" value="COENZYME Q-BINDING PROTEIN COQ10, MITOCHONDRIAL"/>
    <property type="match status" value="1"/>
</dbReference>
<dbReference type="PANTHER" id="PTHR12901">
    <property type="entry name" value="SPERM PROTEIN HOMOLOG"/>
    <property type="match status" value="1"/>
</dbReference>
<dbReference type="Proteomes" id="UP001596303">
    <property type="component" value="Unassembled WGS sequence"/>
</dbReference>
<reference evidence="4" key="1">
    <citation type="journal article" date="2019" name="Int. J. Syst. Evol. Microbiol.">
        <title>The Global Catalogue of Microorganisms (GCM) 10K type strain sequencing project: providing services to taxonomists for standard genome sequencing and annotation.</title>
        <authorList>
            <consortium name="The Broad Institute Genomics Platform"/>
            <consortium name="The Broad Institute Genome Sequencing Center for Infectious Disease"/>
            <person name="Wu L."/>
            <person name="Ma J."/>
        </authorList>
    </citation>
    <scope>NUCLEOTIDE SEQUENCE [LARGE SCALE GENOMIC DNA]</scope>
    <source>
        <strain evidence="4">CGMCC-1.15741</strain>
    </source>
</reference>
<evidence type="ECO:0000313" key="4">
    <source>
        <dbReference type="Proteomes" id="UP001596303"/>
    </source>
</evidence>
<keyword evidence="4" id="KW-1185">Reference proteome</keyword>
<dbReference type="InterPro" id="IPR005031">
    <property type="entry name" value="COQ10_START"/>
</dbReference>
<comment type="similarity">
    <text evidence="1">Belongs to the ribosome association toxin RatA family.</text>
</comment>
<name>A0ABW1SFD8_9PROT</name>
<accession>A0ABW1SFD8</accession>
<dbReference type="InterPro" id="IPR044996">
    <property type="entry name" value="COQ10-like"/>
</dbReference>
<comment type="caution">
    <text evidence="3">The sequence shown here is derived from an EMBL/GenBank/DDBJ whole genome shotgun (WGS) entry which is preliminary data.</text>
</comment>
<dbReference type="SUPFAM" id="SSF55961">
    <property type="entry name" value="Bet v1-like"/>
    <property type="match status" value="1"/>
</dbReference>
<dbReference type="CDD" id="cd07813">
    <property type="entry name" value="COQ10p_like"/>
    <property type="match status" value="1"/>
</dbReference>
<evidence type="ECO:0000256" key="1">
    <source>
        <dbReference type="ARBA" id="ARBA00008918"/>
    </source>
</evidence>
<proteinExistence type="inferred from homology"/>
<sequence length="150" mass="17193">MTRFRRVVRINHDPDNLFELVSGIEQYPEFIKWVQKMDVSPVEEDGVKSIKIGSARVGFANFTETFSTQVVSDAETRHIKVSLEDGPLKHLENEWTFKPAESGTDIEFFIDFEFKNFILRALAAANFELAVNRIMAAFVAEADRRYGNKS</sequence>
<organism evidence="3 4">
    <name type="scientific">Ponticaulis profundi</name>
    <dbReference type="NCBI Taxonomy" id="2665222"/>
    <lineage>
        <taxon>Bacteria</taxon>
        <taxon>Pseudomonadati</taxon>
        <taxon>Pseudomonadota</taxon>
        <taxon>Alphaproteobacteria</taxon>
        <taxon>Hyphomonadales</taxon>
        <taxon>Hyphomonadaceae</taxon>
        <taxon>Ponticaulis</taxon>
    </lineage>
</organism>
<dbReference type="InterPro" id="IPR023393">
    <property type="entry name" value="START-like_dom_sf"/>
</dbReference>
<dbReference type="RefSeq" id="WP_377381738.1">
    <property type="nucleotide sequence ID" value="NZ_JBHSSW010000066.1"/>
</dbReference>
<dbReference type="EMBL" id="JBHSSW010000066">
    <property type="protein sequence ID" value="MFC6199987.1"/>
    <property type="molecule type" value="Genomic_DNA"/>
</dbReference>
<dbReference type="Pfam" id="PF03364">
    <property type="entry name" value="Polyketide_cyc"/>
    <property type="match status" value="1"/>
</dbReference>